<sequence>MAGKKLVGKSGLELAEEYATEPAEAPTPVRSSKSADNWGYRKLGVICKTCMFYINLRCRRHAPVTNLGYPAVYESDFCGDHKMSKEQMGGY</sequence>
<accession>A0A6M3KZA9</accession>
<evidence type="ECO:0000313" key="1">
    <source>
        <dbReference type="EMBL" id="QJA86764.1"/>
    </source>
</evidence>
<dbReference type="AlphaFoldDB" id="A0A6M3KZA9"/>
<reference evidence="1" key="1">
    <citation type="submission" date="2020-03" db="EMBL/GenBank/DDBJ databases">
        <title>The deep terrestrial virosphere.</title>
        <authorList>
            <person name="Holmfeldt K."/>
            <person name="Nilsson E."/>
            <person name="Simone D."/>
            <person name="Lopez-Fernandez M."/>
            <person name="Wu X."/>
            <person name="de Brujin I."/>
            <person name="Lundin D."/>
            <person name="Andersson A."/>
            <person name="Bertilsson S."/>
            <person name="Dopson M."/>
        </authorList>
    </citation>
    <scope>NUCLEOTIDE SEQUENCE</scope>
    <source>
        <strain evidence="1">MM415B03123</strain>
    </source>
</reference>
<protein>
    <submittedName>
        <fullName evidence="1">Uncharacterized protein</fullName>
    </submittedName>
</protein>
<proteinExistence type="predicted"/>
<gene>
    <name evidence="1" type="ORF">MM415B03123_0022</name>
</gene>
<dbReference type="EMBL" id="MT142657">
    <property type="protein sequence ID" value="QJA86764.1"/>
    <property type="molecule type" value="Genomic_DNA"/>
</dbReference>
<name>A0A6M3KZA9_9ZZZZ</name>
<organism evidence="1">
    <name type="scientific">viral metagenome</name>
    <dbReference type="NCBI Taxonomy" id="1070528"/>
    <lineage>
        <taxon>unclassified sequences</taxon>
        <taxon>metagenomes</taxon>
        <taxon>organismal metagenomes</taxon>
    </lineage>
</organism>